<evidence type="ECO:0008006" key="4">
    <source>
        <dbReference type="Google" id="ProtNLM"/>
    </source>
</evidence>
<keyword evidence="1" id="KW-1133">Transmembrane helix</keyword>
<dbReference type="InterPro" id="IPR019253">
    <property type="entry name" value="DUF2244_TM"/>
</dbReference>
<evidence type="ECO:0000313" key="2">
    <source>
        <dbReference type="EMBL" id="GGL93972.1"/>
    </source>
</evidence>
<keyword evidence="1" id="KW-0812">Transmembrane</keyword>
<proteinExistence type="predicted"/>
<keyword evidence="3" id="KW-1185">Reference proteome</keyword>
<protein>
    <recommendedName>
        <fullName evidence="4">DUF2244 domain-containing protein</fullName>
    </recommendedName>
</protein>
<evidence type="ECO:0000256" key="1">
    <source>
        <dbReference type="SAM" id="Phobius"/>
    </source>
</evidence>
<organism evidence="2 3">
    <name type="scientific">Pseudooceanicola nanhaiensis</name>
    <dbReference type="NCBI Taxonomy" id="375761"/>
    <lineage>
        <taxon>Bacteria</taxon>
        <taxon>Pseudomonadati</taxon>
        <taxon>Pseudomonadota</taxon>
        <taxon>Alphaproteobacteria</taxon>
        <taxon>Rhodobacterales</taxon>
        <taxon>Paracoccaceae</taxon>
        <taxon>Pseudooceanicola</taxon>
    </lineage>
</organism>
<dbReference type="RefSeq" id="WP_028286332.1">
    <property type="nucleotide sequence ID" value="NZ_BMLF01000001.1"/>
</dbReference>
<reference evidence="2" key="2">
    <citation type="submission" date="2020-09" db="EMBL/GenBank/DDBJ databases">
        <authorList>
            <person name="Sun Q."/>
            <person name="Zhou Y."/>
        </authorList>
    </citation>
    <scope>NUCLEOTIDE SEQUENCE</scope>
    <source>
        <strain evidence="2">CGMCC 1.6293</strain>
    </source>
</reference>
<reference evidence="2" key="1">
    <citation type="journal article" date="2014" name="Int. J. Syst. Evol. Microbiol.">
        <title>Complete genome sequence of Corynebacterium casei LMG S-19264T (=DSM 44701T), isolated from a smear-ripened cheese.</title>
        <authorList>
            <consortium name="US DOE Joint Genome Institute (JGI-PGF)"/>
            <person name="Walter F."/>
            <person name="Albersmeier A."/>
            <person name="Kalinowski J."/>
            <person name="Ruckert C."/>
        </authorList>
    </citation>
    <scope>NUCLEOTIDE SEQUENCE</scope>
    <source>
        <strain evidence="2">CGMCC 1.6293</strain>
    </source>
</reference>
<comment type="caution">
    <text evidence="2">The sequence shown here is derived from an EMBL/GenBank/DDBJ whole genome shotgun (WGS) entry which is preliminary data.</text>
</comment>
<dbReference type="Proteomes" id="UP000649829">
    <property type="component" value="Unassembled WGS sequence"/>
</dbReference>
<dbReference type="EMBL" id="BMLF01000001">
    <property type="protein sequence ID" value="GGL93972.1"/>
    <property type="molecule type" value="Genomic_DNA"/>
</dbReference>
<dbReference type="AlphaFoldDB" id="A0A917SQN6"/>
<sequence>MPYEWSDSRRHLTLWPYRSLPRNGFAAVIGLFFLLAMIPLFGLLGTVLLWGLLPFGLGALAALWFGLRLSYRSGEVVETLSISPERTRLLRRNPDGSEQSWECNTYWARVEMHLKGGPVPYYVTLNGNGRRVEIGAFLSEDERRALHGELASELAAQRS</sequence>
<dbReference type="Pfam" id="PF10003">
    <property type="entry name" value="DUF2244"/>
    <property type="match status" value="1"/>
</dbReference>
<evidence type="ECO:0000313" key="3">
    <source>
        <dbReference type="Proteomes" id="UP000649829"/>
    </source>
</evidence>
<accession>A0A917SQN6</accession>
<gene>
    <name evidence="2" type="ORF">GCM10011534_15170</name>
</gene>
<feature type="transmembrane region" description="Helical" evidence="1">
    <location>
        <begin position="47"/>
        <end position="67"/>
    </location>
</feature>
<name>A0A917SQN6_9RHOB</name>
<feature type="transmembrane region" description="Helical" evidence="1">
    <location>
        <begin position="20"/>
        <end position="41"/>
    </location>
</feature>
<keyword evidence="1" id="KW-0472">Membrane</keyword>